<dbReference type="Gene3D" id="3.80.10.10">
    <property type="entry name" value="Ribonuclease Inhibitor"/>
    <property type="match status" value="1"/>
</dbReference>
<dbReference type="InterPro" id="IPR032675">
    <property type="entry name" value="LRR_dom_sf"/>
</dbReference>
<proteinExistence type="predicted"/>
<evidence type="ECO:0000313" key="1">
    <source>
        <dbReference type="EMBL" id="KIW73217.1"/>
    </source>
</evidence>
<dbReference type="Proteomes" id="UP000054266">
    <property type="component" value="Unassembled WGS sequence"/>
</dbReference>
<name>A0A0D2EFU0_9EURO</name>
<dbReference type="EMBL" id="KN846956">
    <property type="protein sequence ID" value="KIW73217.1"/>
    <property type="molecule type" value="Genomic_DNA"/>
</dbReference>
<dbReference type="AlphaFoldDB" id="A0A0D2EFU0"/>
<organism evidence="1 2">
    <name type="scientific">Phialophora macrospora</name>
    <dbReference type="NCBI Taxonomy" id="1851006"/>
    <lineage>
        <taxon>Eukaryota</taxon>
        <taxon>Fungi</taxon>
        <taxon>Dikarya</taxon>
        <taxon>Ascomycota</taxon>
        <taxon>Pezizomycotina</taxon>
        <taxon>Eurotiomycetes</taxon>
        <taxon>Chaetothyriomycetidae</taxon>
        <taxon>Chaetothyriales</taxon>
        <taxon>Herpotrichiellaceae</taxon>
        <taxon>Phialophora</taxon>
    </lineage>
</organism>
<dbReference type="HOGENOM" id="CLU_460786_0_0_1"/>
<accession>A0A0D2EFU0</accession>
<sequence length="610" mass="69965">MLALKTMKLPLSNSEHATQAELPSEVLDIIAGLLYEGSYRQPDSLFAFALVSKHFRKSTLPYLFGTISHVVRDQLCHGEHGLLRRLATSPGLVEYAHTLHVLRPVEVHEDVTMPRLRTRRPSGIRLDLMPNNSQAAEDIRCGDRSFDLRLLRDSLPLMHRLRRIRLDCSPDCAKRILEMLPEDRQYEIILDHLCTSSPWPDLLQITTEVCSTAHRHRLGLGAFVAPTVSHSWPTQAAFDIISEAAALNLHVSWLLSARVAPGQVTEDVSARPRFRQQLACTELGFVVDNAGGTPHHSLCDLDISLLPCTKLQRLSIDWRHGLPMGDAMHWMLHHLPNLRALHLRAERQRKYHPACPYEAPPIRIFDDPPHSHLLRIEYDKVPHLEELAIDGICNHIAIPHLIGKNLRSLRLHREDTLFSVHSVESQRCHRDILLAAQLCPDLEHLELDVGYIENLWQSVAIPGVDVDVGQYAFLNAISKFRRLKFLRLFPPFVARGSPRDSRRLSHRPPVADYQAVRIFEHLRNECPSLQLLSIAAIPSFVNVDTMFWEVRKYGDATILTTGHKMRNYQHRQTWIGLRRLRSEIKRFEQQPAYLPDSADWWLTHQDRLTI</sequence>
<reference evidence="1 2" key="1">
    <citation type="submission" date="2015-01" db="EMBL/GenBank/DDBJ databases">
        <title>The Genome Sequence of Capronia semiimmersa CBS27337.</title>
        <authorList>
            <consortium name="The Broad Institute Genomics Platform"/>
            <person name="Cuomo C."/>
            <person name="de Hoog S."/>
            <person name="Gorbushina A."/>
            <person name="Stielow B."/>
            <person name="Teixiera M."/>
            <person name="Abouelleil A."/>
            <person name="Chapman S.B."/>
            <person name="Priest M."/>
            <person name="Young S.K."/>
            <person name="Wortman J."/>
            <person name="Nusbaum C."/>
            <person name="Birren B."/>
        </authorList>
    </citation>
    <scope>NUCLEOTIDE SEQUENCE [LARGE SCALE GENOMIC DNA]</scope>
    <source>
        <strain evidence="1 2">CBS 27337</strain>
    </source>
</reference>
<protein>
    <submittedName>
        <fullName evidence="1">Uncharacterized protein</fullName>
    </submittedName>
</protein>
<evidence type="ECO:0000313" key="2">
    <source>
        <dbReference type="Proteomes" id="UP000054266"/>
    </source>
</evidence>
<dbReference type="SUPFAM" id="SSF52047">
    <property type="entry name" value="RNI-like"/>
    <property type="match status" value="1"/>
</dbReference>
<keyword evidence="2" id="KW-1185">Reference proteome</keyword>
<gene>
    <name evidence="1" type="ORF">PV04_01351</name>
</gene>